<name>A0A3N2D1J5_9MICO</name>
<dbReference type="EMBL" id="RKHQ01000002">
    <property type="protein sequence ID" value="ROR93639.1"/>
    <property type="molecule type" value="Genomic_DNA"/>
</dbReference>
<dbReference type="InterPro" id="IPR011055">
    <property type="entry name" value="Dup_hybrid_motif"/>
</dbReference>
<feature type="compositionally biased region" description="Low complexity" evidence="1">
    <location>
        <begin position="98"/>
        <end position="120"/>
    </location>
</feature>
<dbReference type="CDD" id="cd12797">
    <property type="entry name" value="M23_peptidase"/>
    <property type="match status" value="1"/>
</dbReference>
<evidence type="ECO:0000256" key="2">
    <source>
        <dbReference type="SAM" id="SignalP"/>
    </source>
</evidence>
<feature type="signal peptide" evidence="2">
    <location>
        <begin position="1"/>
        <end position="28"/>
    </location>
</feature>
<accession>A0A3N2D1J5</accession>
<feature type="chain" id="PRO_5039323849" evidence="2">
    <location>
        <begin position="29"/>
        <end position="523"/>
    </location>
</feature>
<dbReference type="Proteomes" id="UP000275356">
    <property type="component" value="Unassembled WGS sequence"/>
</dbReference>
<feature type="region of interest" description="Disordered" evidence="1">
    <location>
        <begin position="60"/>
        <end position="83"/>
    </location>
</feature>
<dbReference type="PANTHER" id="PTHR21666">
    <property type="entry name" value="PEPTIDASE-RELATED"/>
    <property type="match status" value="1"/>
</dbReference>
<dbReference type="PANTHER" id="PTHR21666:SF270">
    <property type="entry name" value="MUREIN HYDROLASE ACTIVATOR ENVC"/>
    <property type="match status" value="1"/>
</dbReference>
<feature type="region of interest" description="Disordered" evidence="1">
    <location>
        <begin position="96"/>
        <end position="156"/>
    </location>
</feature>
<dbReference type="SUPFAM" id="SSF51261">
    <property type="entry name" value="Duplicated hybrid motif"/>
    <property type="match status" value="1"/>
</dbReference>
<sequence>MRIAMRRSVTVAAATLAIVGWIGSAASAGPGGARESAGLPAASARSSSIDAGLSPTLVRTVTGQGTSTTPSTGGTGTASSTSRSVYPDYLLTPFAQLPTPSTTGTSSTGTSVAVTSGTSARPNPGTGDTTRVAADPAAASTPSVAPTQPHVLSPSPTAPVLEVGEADVLDGLPWDEPLRPHDPEPSLAEELAILAQWWPQATIYAEAPPAPEPAAADDTLAAQLAEAGITVSDDGWVNPLPNGRYVSGYGFRGPIAGVIGAMFHAGVDLAAPLGYPIRAASAGTVSYVGNGNRQFGLSGWAVVVDHGDGVQTSYNHMAAPGVLVRVGDQVEAGQIIALVGSEGRASGPHLHFGTYVNGKSVDPYTFMLSRGIDLKSGKSVTPVPLTADWLAAQELYRRLAAALPTTPTTPATPTAPSTPTGPETPTPTPSPTTPATPKPTPSPSPTTPSPSPSPTPTPTDPSPTPTPTEPTPSPTDPSTPTPTPSEPTPEPSSPAPESPSASGSPSSDATSSAAPEPAATPDA</sequence>
<comment type="caution">
    <text evidence="4">The sequence shown here is derived from an EMBL/GenBank/DDBJ whole genome shotgun (WGS) entry which is preliminary data.</text>
</comment>
<protein>
    <submittedName>
        <fullName evidence="4">Peptidase M23-like protein</fullName>
    </submittedName>
</protein>
<gene>
    <name evidence="4" type="ORF">EDD28_3061</name>
</gene>
<dbReference type="InterPro" id="IPR050570">
    <property type="entry name" value="Cell_wall_metabolism_enzyme"/>
</dbReference>
<feature type="compositionally biased region" description="Low complexity" evidence="1">
    <location>
        <begin position="128"/>
        <end position="149"/>
    </location>
</feature>
<feature type="domain" description="M23ase beta-sheet core" evidence="3">
    <location>
        <begin position="263"/>
        <end position="363"/>
    </location>
</feature>
<keyword evidence="2" id="KW-0732">Signal</keyword>
<keyword evidence="5" id="KW-1185">Reference proteome</keyword>
<dbReference type="AlphaFoldDB" id="A0A3N2D1J5"/>
<dbReference type="PRINTS" id="PR01217">
    <property type="entry name" value="PRICHEXTENSN"/>
</dbReference>
<feature type="compositionally biased region" description="Pro residues" evidence="1">
    <location>
        <begin position="422"/>
        <end position="497"/>
    </location>
</feature>
<feature type="compositionally biased region" description="Low complexity" evidence="1">
    <location>
        <begin position="404"/>
        <end position="421"/>
    </location>
</feature>
<dbReference type="Gene3D" id="2.70.70.10">
    <property type="entry name" value="Glucose Permease (Domain IIA)"/>
    <property type="match status" value="1"/>
</dbReference>
<evidence type="ECO:0000259" key="3">
    <source>
        <dbReference type="Pfam" id="PF01551"/>
    </source>
</evidence>
<feature type="region of interest" description="Disordered" evidence="1">
    <location>
        <begin position="404"/>
        <end position="523"/>
    </location>
</feature>
<dbReference type="GO" id="GO:0004222">
    <property type="term" value="F:metalloendopeptidase activity"/>
    <property type="evidence" value="ECO:0007669"/>
    <property type="project" value="TreeGrafter"/>
</dbReference>
<reference evidence="4 5" key="1">
    <citation type="submission" date="2018-11" db="EMBL/GenBank/DDBJ databases">
        <title>Sequencing the genomes of 1000 actinobacteria strains.</title>
        <authorList>
            <person name="Klenk H.-P."/>
        </authorList>
    </citation>
    <scope>NUCLEOTIDE SEQUENCE [LARGE SCALE GENOMIC DNA]</scope>
    <source>
        <strain evidence="4 5">DSM 13521</strain>
    </source>
</reference>
<dbReference type="Pfam" id="PF01551">
    <property type="entry name" value="Peptidase_M23"/>
    <property type="match status" value="1"/>
</dbReference>
<feature type="compositionally biased region" description="Low complexity" evidence="1">
    <location>
        <begin position="498"/>
        <end position="523"/>
    </location>
</feature>
<feature type="compositionally biased region" description="Low complexity" evidence="1">
    <location>
        <begin position="60"/>
        <end position="82"/>
    </location>
</feature>
<dbReference type="InterPro" id="IPR016047">
    <property type="entry name" value="M23ase_b-sheet_dom"/>
</dbReference>
<proteinExistence type="predicted"/>
<evidence type="ECO:0000313" key="4">
    <source>
        <dbReference type="EMBL" id="ROR93639.1"/>
    </source>
</evidence>
<organism evidence="4 5">
    <name type="scientific">Salana multivorans</name>
    <dbReference type="NCBI Taxonomy" id="120377"/>
    <lineage>
        <taxon>Bacteria</taxon>
        <taxon>Bacillati</taxon>
        <taxon>Actinomycetota</taxon>
        <taxon>Actinomycetes</taxon>
        <taxon>Micrococcales</taxon>
        <taxon>Beutenbergiaceae</taxon>
        <taxon>Salana</taxon>
    </lineage>
</organism>
<evidence type="ECO:0000313" key="5">
    <source>
        <dbReference type="Proteomes" id="UP000275356"/>
    </source>
</evidence>
<evidence type="ECO:0000256" key="1">
    <source>
        <dbReference type="SAM" id="MobiDB-lite"/>
    </source>
</evidence>